<keyword evidence="2" id="KW-0812">Transmembrane</keyword>
<keyword evidence="2" id="KW-1133">Transmembrane helix</keyword>
<keyword evidence="2" id="KW-0472">Membrane</keyword>
<accession>A0A7R9VVQ4</accession>
<feature type="compositionally biased region" description="Polar residues" evidence="1">
    <location>
        <begin position="544"/>
        <end position="553"/>
    </location>
</feature>
<feature type="region of interest" description="Disordered" evidence="1">
    <location>
        <begin position="294"/>
        <end position="317"/>
    </location>
</feature>
<feature type="compositionally biased region" description="Basic and acidic residues" evidence="1">
    <location>
        <begin position="511"/>
        <end position="521"/>
    </location>
</feature>
<organism evidence="3">
    <name type="scientific">Chlamydomonas euryale</name>
    <dbReference type="NCBI Taxonomy" id="1486919"/>
    <lineage>
        <taxon>Eukaryota</taxon>
        <taxon>Viridiplantae</taxon>
        <taxon>Chlorophyta</taxon>
        <taxon>core chlorophytes</taxon>
        <taxon>Chlorophyceae</taxon>
        <taxon>CS clade</taxon>
        <taxon>Chlamydomonadales</taxon>
        <taxon>Chlamydomonadaceae</taxon>
        <taxon>Chlamydomonas</taxon>
    </lineage>
</organism>
<feature type="region of interest" description="Disordered" evidence="1">
    <location>
        <begin position="505"/>
        <end position="575"/>
    </location>
</feature>
<feature type="compositionally biased region" description="Low complexity" evidence="1">
    <location>
        <begin position="301"/>
        <end position="312"/>
    </location>
</feature>
<evidence type="ECO:0000313" key="3">
    <source>
        <dbReference type="EMBL" id="CAD8306339.1"/>
    </source>
</evidence>
<evidence type="ECO:0000256" key="2">
    <source>
        <dbReference type="SAM" id="Phobius"/>
    </source>
</evidence>
<reference evidence="3" key="1">
    <citation type="submission" date="2021-01" db="EMBL/GenBank/DDBJ databases">
        <authorList>
            <person name="Corre E."/>
            <person name="Pelletier E."/>
            <person name="Niang G."/>
            <person name="Scheremetjew M."/>
            <person name="Finn R."/>
            <person name="Kale V."/>
            <person name="Holt S."/>
            <person name="Cochrane G."/>
            <person name="Meng A."/>
            <person name="Brown T."/>
            <person name="Cohen L."/>
        </authorList>
    </citation>
    <scope>NUCLEOTIDE SEQUENCE</scope>
    <source>
        <strain evidence="3">CCMP219</strain>
    </source>
</reference>
<feature type="region of interest" description="Disordered" evidence="1">
    <location>
        <begin position="206"/>
        <end position="265"/>
    </location>
</feature>
<feature type="region of interest" description="Disordered" evidence="1">
    <location>
        <begin position="636"/>
        <end position="665"/>
    </location>
</feature>
<feature type="compositionally biased region" description="Low complexity" evidence="1">
    <location>
        <begin position="467"/>
        <end position="478"/>
    </location>
</feature>
<protein>
    <submittedName>
        <fullName evidence="3">Uncharacterized protein</fullName>
    </submittedName>
</protein>
<evidence type="ECO:0000256" key="1">
    <source>
        <dbReference type="SAM" id="MobiDB-lite"/>
    </source>
</evidence>
<feature type="region of interest" description="Disordered" evidence="1">
    <location>
        <begin position="683"/>
        <end position="752"/>
    </location>
</feature>
<feature type="compositionally biased region" description="Polar residues" evidence="1">
    <location>
        <begin position="713"/>
        <end position="729"/>
    </location>
</feature>
<feature type="compositionally biased region" description="Low complexity" evidence="1">
    <location>
        <begin position="212"/>
        <end position="221"/>
    </location>
</feature>
<feature type="region of interest" description="Disordered" evidence="1">
    <location>
        <begin position="447"/>
        <end position="493"/>
    </location>
</feature>
<gene>
    <name evidence="3" type="ORF">CEUR00632_LOCUS18545</name>
</gene>
<sequence>MACAQVFGRRAMNGGVHVSLRSCREATSYATYARTLKCCSNRGVVGCMVLQGAYCSSLRSFYDAFYLLMLSTLSMDFGGMFNEQTACLKALPPELEALLQYQLYLGPLLFLFVGGMFVLVILLSVFSSLKETVKDEVSLLHESKLLISWSWQCLPPPAGNNAPSNSRLNKQLAGMTAMTTTSQPTMRSQLSAAVLRLLGLLPSSPPLPNDDAGATAAAAATSPMQRSSTIRAKAQWRNLGSFTGGPDLKDVPGALPPQQRRPSFSLRHVNMRVKANPEHALDVGRSSHSLLLPSRQAVQESPSSRLGSPPGLGAHGRGVYQHGFGDGAAGVLGPRRSALSLRAVNLPRLGSWVGGAPAPADLSTRASVSSVHFDMQLDGPASPRAQALDHGDPRRLLDVLRERCRSAGGLALLADSREDIEHLQRADVVDAVQQHLSQEGWHWPRPRGRSFVGAHAGRGSAWPLRPGSPAAASPSPSAQNAGGQAEPRRMASHRAVSASLVRSGPAMPFHTKSEPMHRSSVDTDEDVRSPAGLPRAWSGAASATRVQPTTATGGTAADQPLATMAGRAQTPRGPRPRDMLSVLSLQHQAQGLLRQMSASRSQQAQLSIEMAGAAASYAARHVRPGARGVAEGWSLSGGPADSPVQSAGAAARVPPWPRPPLGMGPGRQVRMPTIHSGIYEASGQADAPDQGGGAGFLRHDFGAGELPGGSAAGGTSLTVHAAEQGTSSGAEPRATVEQLRRRRSTQGAASRT</sequence>
<proteinExistence type="predicted"/>
<dbReference type="AlphaFoldDB" id="A0A7R9VVQ4"/>
<feature type="transmembrane region" description="Helical" evidence="2">
    <location>
        <begin position="101"/>
        <end position="126"/>
    </location>
</feature>
<dbReference type="EMBL" id="HBEC01039881">
    <property type="protein sequence ID" value="CAD8306339.1"/>
    <property type="molecule type" value="Transcribed_RNA"/>
</dbReference>
<name>A0A7R9VVQ4_9CHLO</name>